<proteinExistence type="predicted"/>
<reference evidence="1" key="1">
    <citation type="submission" date="2014-05" db="EMBL/GenBank/DDBJ databases">
        <authorList>
            <person name="Chronopoulou M."/>
        </authorList>
    </citation>
    <scope>NUCLEOTIDE SEQUENCE</scope>
    <source>
        <tissue evidence="1">Whole organism</tissue>
    </source>
</reference>
<name>A0A0K2U5F6_LEPSM</name>
<accession>A0A0K2U5F6</accession>
<protein>
    <submittedName>
        <fullName evidence="1">Uncharacterized protein</fullName>
    </submittedName>
</protein>
<dbReference type="AlphaFoldDB" id="A0A0K2U5F6"/>
<evidence type="ECO:0000313" key="1">
    <source>
        <dbReference type="EMBL" id="CDW33504.1"/>
    </source>
</evidence>
<dbReference type="EMBL" id="HACA01016144">
    <property type="protein sequence ID" value="CDW33505.1"/>
    <property type="molecule type" value="Transcribed_RNA"/>
</dbReference>
<dbReference type="EMBL" id="HACA01016143">
    <property type="protein sequence ID" value="CDW33504.1"/>
    <property type="molecule type" value="Transcribed_RNA"/>
</dbReference>
<sequence length="37" mass="4058">MLTPGPPLRGPPLALHPELCSFGYRGEECLLHLLSEL</sequence>
<organism evidence="1">
    <name type="scientific">Lepeophtheirus salmonis</name>
    <name type="common">Salmon louse</name>
    <name type="synonym">Caligus salmonis</name>
    <dbReference type="NCBI Taxonomy" id="72036"/>
    <lineage>
        <taxon>Eukaryota</taxon>
        <taxon>Metazoa</taxon>
        <taxon>Ecdysozoa</taxon>
        <taxon>Arthropoda</taxon>
        <taxon>Crustacea</taxon>
        <taxon>Multicrustacea</taxon>
        <taxon>Hexanauplia</taxon>
        <taxon>Copepoda</taxon>
        <taxon>Siphonostomatoida</taxon>
        <taxon>Caligidae</taxon>
        <taxon>Lepeophtheirus</taxon>
    </lineage>
</organism>